<evidence type="ECO:0000256" key="7">
    <source>
        <dbReference type="ARBA" id="ARBA00029392"/>
    </source>
</evidence>
<dbReference type="Pfam" id="PF02230">
    <property type="entry name" value="Abhydrolase_2"/>
    <property type="match status" value="1"/>
</dbReference>
<evidence type="ECO:0000256" key="4">
    <source>
        <dbReference type="ARBA" id="ARBA00022487"/>
    </source>
</evidence>
<keyword evidence="6" id="KW-0443">Lipid metabolism</keyword>
<organism evidence="12 13">
    <name type="scientific">Puccinia triticina</name>
    <dbReference type="NCBI Taxonomy" id="208348"/>
    <lineage>
        <taxon>Eukaryota</taxon>
        <taxon>Fungi</taxon>
        <taxon>Dikarya</taxon>
        <taxon>Basidiomycota</taxon>
        <taxon>Pucciniomycotina</taxon>
        <taxon>Pucciniomycetes</taxon>
        <taxon>Pucciniales</taxon>
        <taxon>Pucciniaceae</taxon>
        <taxon>Puccinia</taxon>
    </lineage>
</organism>
<dbReference type="RefSeq" id="XP_053026194.1">
    <property type="nucleotide sequence ID" value="XM_053162582.1"/>
</dbReference>
<evidence type="ECO:0000259" key="11">
    <source>
        <dbReference type="Pfam" id="PF02230"/>
    </source>
</evidence>
<proteinExistence type="inferred from homology"/>
<dbReference type="InterPro" id="IPR029058">
    <property type="entry name" value="AB_hydrolase_fold"/>
</dbReference>
<evidence type="ECO:0000256" key="9">
    <source>
        <dbReference type="ARBA" id="ARBA00047337"/>
    </source>
</evidence>
<keyword evidence="10" id="KW-1133">Transmembrane helix</keyword>
<name>A0ABY7D1A5_9BASI</name>
<dbReference type="EC" id="3.1.2.22" evidence="2"/>
<gene>
    <name evidence="12" type="ORF">PtA15_13A38</name>
</gene>
<evidence type="ECO:0000313" key="12">
    <source>
        <dbReference type="EMBL" id="WAQ90639.1"/>
    </source>
</evidence>
<evidence type="ECO:0000256" key="3">
    <source>
        <dbReference type="ARBA" id="ARBA00014923"/>
    </source>
</evidence>
<keyword evidence="10" id="KW-0812">Transmembrane</keyword>
<dbReference type="InterPro" id="IPR050565">
    <property type="entry name" value="LYPA1-2/EST-like"/>
</dbReference>
<sequence>MSTSPLDGPRSVRLHALVEHSGLGLNLVSRCRILIPPKDVEMLVAGNWHLPAKIAILGSRLRRRTLGVLILSPFVVVLLFSTISYDPFGIQPLLSLLPARFWPFQKSPPISNINMSPPVKRTAAVIFSHGLGDSSAGWSFLAEQLGSHMPWVNCFPDAPVQPVTLNMGARMPSWFDILGLRPDAPEDEKGLLESVKTIQSLVEKQVQAGIPSERIVVGGFSQGAAISILTGLMTPSPLAGVACLSGFLTLKDKIKQLQGPHASKLNVFWGHGTDDPVVQYQWGAKSVDFLKEDLGLTNVEFKSYPDLVHSASPLELRHLLEWLLAHLPNQ</sequence>
<evidence type="ECO:0000256" key="8">
    <source>
        <dbReference type="ARBA" id="ARBA00031195"/>
    </source>
</evidence>
<keyword evidence="6" id="KW-0276">Fatty acid metabolism</keyword>
<dbReference type="Gene3D" id="3.40.50.1820">
    <property type="entry name" value="alpha/beta hydrolase"/>
    <property type="match status" value="1"/>
</dbReference>
<feature type="transmembrane region" description="Helical" evidence="10">
    <location>
        <begin position="66"/>
        <end position="85"/>
    </location>
</feature>
<evidence type="ECO:0000256" key="10">
    <source>
        <dbReference type="SAM" id="Phobius"/>
    </source>
</evidence>
<comment type="similarity">
    <text evidence="1">Belongs to the AB hydrolase superfamily. AB hydrolase 2 family.</text>
</comment>
<accession>A0ABY7D1A5</accession>
<keyword evidence="4" id="KW-0719">Serine esterase</keyword>
<evidence type="ECO:0000256" key="6">
    <source>
        <dbReference type="ARBA" id="ARBA00022832"/>
    </source>
</evidence>
<dbReference type="SUPFAM" id="SSF53474">
    <property type="entry name" value="alpha/beta-Hydrolases"/>
    <property type="match status" value="1"/>
</dbReference>
<dbReference type="Proteomes" id="UP001164743">
    <property type="component" value="Chromosome 13A"/>
</dbReference>
<evidence type="ECO:0000256" key="2">
    <source>
        <dbReference type="ARBA" id="ARBA00012423"/>
    </source>
</evidence>
<keyword evidence="10" id="KW-0472">Membrane</keyword>
<dbReference type="GeneID" id="77803466"/>
<comment type="catalytic activity">
    <reaction evidence="9">
        <text>S-hexadecanoyl-L-cysteinyl-[protein] + H2O = L-cysteinyl-[protein] + hexadecanoate + H(+)</text>
        <dbReference type="Rhea" id="RHEA:19233"/>
        <dbReference type="Rhea" id="RHEA-COMP:10131"/>
        <dbReference type="Rhea" id="RHEA-COMP:11032"/>
        <dbReference type="ChEBI" id="CHEBI:7896"/>
        <dbReference type="ChEBI" id="CHEBI:15377"/>
        <dbReference type="ChEBI" id="CHEBI:15378"/>
        <dbReference type="ChEBI" id="CHEBI:29950"/>
        <dbReference type="ChEBI" id="CHEBI:74151"/>
        <dbReference type="EC" id="3.1.2.22"/>
    </reaction>
</comment>
<reference evidence="12" key="1">
    <citation type="submission" date="2022-10" db="EMBL/GenBank/DDBJ databases">
        <title>Puccinia triticina Genome sequencing and assembly.</title>
        <authorList>
            <person name="Li C."/>
        </authorList>
    </citation>
    <scope>NUCLEOTIDE SEQUENCE</scope>
    <source>
        <strain evidence="12">Pt15</strain>
    </source>
</reference>
<comment type="function">
    <text evidence="7">Hydrolyzes fatty acids from S-acylated cysteine residues in proteins with a strong preference for palmitoylated G-alpha proteins over other acyl substrates. Mediates the deacylation of G-alpha proteins such as GPA1 in vivo, but has weak or no activity toward palmitoylated Ras proteins. Has weak lysophospholipase activity in vitro; however such activity may not exist in vivo.</text>
</comment>
<evidence type="ECO:0000256" key="5">
    <source>
        <dbReference type="ARBA" id="ARBA00022801"/>
    </source>
</evidence>
<keyword evidence="5" id="KW-0378">Hydrolase</keyword>
<evidence type="ECO:0000313" key="13">
    <source>
        <dbReference type="Proteomes" id="UP001164743"/>
    </source>
</evidence>
<keyword evidence="13" id="KW-1185">Reference proteome</keyword>
<dbReference type="EMBL" id="CP110433">
    <property type="protein sequence ID" value="WAQ90639.1"/>
    <property type="molecule type" value="Genomic_DNA"/>
</dbReference>
<dbReference type="InterPro" id="IPR003140">
    <property type="entry name" value="PLipase/COase/thioEstase"/>
</dbReference>
<feature type="domain" description="Phospholipase/carboxylesterase/thioesterase" evidence="11">
    <location>
        <begin position="116"/>
        <end position="325"/>
    </location>
</feature>
<evidence type="ECO:0000256" key="1">
    <source>
        <dbReference type="ARBA" id="ARBA00006499"/>
    </source>
</evidence>
<dbReference type="PANTHER" id="PTHR10655">
    <property type="entry name" value="LYSOPHOSPHOLIPASE-RELATED"/>
    <property type="match status" value="1"/>
</dbReference>
<protein>
    <recommendedName>
        <fullName evidence="3">Acyl-protein thioesterase 1</fullName>
        <ecNumber evidence="2">3.1.2.22</ecNumber>
    </recommendedName>
    <alternativeName>
        <fullName evidence="8">Palmitoyl-protein hydrolase</fullName>
    </alternativeName>
</protein>
<dbReference type="PANTHER" id="PTHR10655:SF17">
    <property type="entry name" value="LYSOPHOSPHOLIPASE-LIKE PROTEIN 1"/>
    <property type="match status" value="1"/>
</dbReference>